<dbReference type="PANTHER" id="PTHR15938:SF0">
    <property type="entry name" value="HOMOLOGOUS-PAIRING PROTEIN 2 HOMOLOG"/>
    <property type="match status" value="1"/>
</dbReference>
<gene>
    <name evidence="8" type="ORF">AMATHDRAFT_190418</name>
</gene>
<evidence type="ECO:0000256" key="2">
    <source>
        <dbReference type="ARBA" id="ARBA00007922"/>
    </source>
</evidence>
<dbReference type="GO" id="GO:0000794">
    <property type="term" value="C:condensed nuclear chromosome"/>
    <property type="evidence" value="ECO:0007669"/>
    <property type="project" value="TreeGrafter"/>
</dbReference>
<sequence>MNRPYGAVDVAANLKGAVAKTAAQKILTALAERGELVQKTYGKTTFFVANQANTKVIPAEEITDMTAQIKTLKEENAALALQIKTQTSELAKVRSTPTDDELEKEITTTQSAVKDALARLGGLGCGTPIISAEDREHIETEWKKWRIEWVRRRKVFMTFWQLVTDLLTPHEAESLGEELGIEWDSPEHIAVERSNLCEEKPVNVLKRKR</sequence>
<dbReference type="EMBL" id="KZ301982">
    <property type="protein sequence ID" value="PFH52082.1"/>
    <property type="molecule type" value="Genomic_DNA"/>
</dbReference>
<keyword evidence="5" id="KW-0469">Meiosis</keyword>
<dbReference type="AlphaFoldDB" id="A0A2A9NWK0"/>
<name>A0A2A9NWK0_9AGAR</name>
<comment type="similarity">
    <text evidence="2">Belongs to the HOP2 family.</text>
</comment>
<feature type="domain" description="Homologous-pairing protein 2 winged helix" evidence="7">
    <location>
        <begin position="2"/>
        <end position="50"/>
    </location>
</feature>
<accession>A0A2A9NWK0</accession>
<evidence type="ECO:0000256" key="4">
    <source>
        <dbReference type="ARBA" id="ARBA00023242"/>
    </source>
</evidence>
<dbReference type="GO" id="GO:0007129">
    <property type="term" value="P:homologous chromosome pairing at meiosis"/>
    <property type="evidence" value="ECO:0007669"/>
    <property type="project" value="TreeGrafter"/>
</dbReference>
<keyword evidence="6" id="KW-0175">Coiled coil</keyword>
<dbReference type="GO" id="GO:0120231">
    <property type="term" value="C:DNA recombinase auxiliary factor complex"/>
    <property type="evidence" value="ECO:0007669"/>
    <property type="project" value="TreeGrafter"/>
</dbReference>
<keyword evidence="9" id="KW-1185">Reference proteome</keyword>
<dbReference type="InterPro" id="IPR010776">
    <property type="entry name" value="Hop2_WH_dom"/>
</dbReference>
<proteinExistence type="inferred from homology"/>
<dbReference type="Pfam" id="PF07106">
    <property type="entry name" value="WHD_TBPIP"/>
    <property type="match status" value="1"/>
</dbReference>
<dbReference type="PANTHER" id="PTHR15938">
    <property type="entry name" value="TBP-1 INTERACTING PROTEIN"/>
    <property type="match status" value="1"/>
</dbReference>
<dbReference type="GO" id="GO:0010774">
    <property type="term" value="P:meiotic strand invasion involved in reciprocal meiotic recombination"/>
    <property type="evidence" value="ECO:0007669"/>
    <property type="project" value="TreeGrafter"/>
</dbReference>
<keyword evidence="4" id="KW-0539">Nucleus</keyword>
<evidence type="ECO:0000313" key="8">
    <source>
        <dbReference type="EMBL" id="PFH52082.1"/>
    </source>
</evidence>
<evidence type="ECO:0000256" key="6">
    <source>
        <dbReference type="SAM" id="Coils"/>
    </source>
</evidence>
<protein>
    <recommendedName>
        <fullName evidence="7">Homologous-pairing protein 2 winged helix domain-containing protein</fullName>
    </recommendedName>
</protein>
<evidence type="ECO:0000259" key="7">
    <source>
        <dbReference type="Pfam" id="PF07106"/>
    </source>
</evidence>
<dbReference type="Gene3D" id="1.10.10.10">
    <property type="entry name" value="Winged helix-like DNA-binding domain superfamily/Winged helix DNA-binding domain"/>
    <property type="match status" value="1"/>
</dbReference>
<reference evidence="8 9" key="1">
    <citation type="submission" date="2014-02" db="EMBL/GenBank/DDBJ databases">
        <title>Transposable element dynamics among asymbiotic and ectomycorrhizal Amanita fungi.</title>
        <authorList>
            <consortium name="DOE Joint Genome Institute"/>
            <person name="Hess J."/>
            <person name="Skrede I."/>
            <person name="Wolfe B."/>
            <person name="LaButti K."/>
            <person name="Ohm R.A."/>
            <person name="Grigoriev I.V."/>
            <person name="Pringle A."/>
        </authorList>
    </citation>
    <scope>NUCLEOTIDE SEQUENCE [LARGE SCALE GENOMIC DNA]</scope>
    <source>
        <strain evidence="8 9">SKay4041</strain>
    </source>
</reference>
<evidence type="ECO:0000256" key="5">
    <source>
        <dbReference type="ARBA" id="ARBA00023254"/>
    </source>
</evidence>
<organism evidence="8 9">
    <name type="scientific">Amanita thiersii Skay4041</name>
    <dbReference type="NCBI Taxonomy" id="703135"/>
    <lineage>
        <taxon>Eukaryota</taxon>
        <taxon>Fungi</taxon>
        <taxon>Dikarya</taxon>
        <taxon>Basidiomycota</taxon>
        <taxon>Agaricomycotina</taxon>
        <taxon>Agaricomycetes</taxon>
        <taxon>Agaricomycetidae</taxon>
        <taxon>Agaricales</taxon>
        <taxon>Pluteineae</taxon>
        <taxon>Amanitaceae</taxon>
        <taxon>Amanita</taxon>
    </lineage>
</organism>
<dbReference type="GO" id="GO:0003690">
    <property type="term" value="F:double-stranded DNA binding"/>
    <property type="evidence" value="ECO:0007669"/>
    <property type="project" value="TreeGrafter"/>
</dbReference>
<feature type="coiled-coil region" evidence="6">
    <location>
        <begin position="62"/>
        <end position="89"/>
    </location>
</feature>
<dbReference type="GO" id="GO:0000709">
    <property type="term" value="P:meiotic joint molecule formation"/>
    <property type="evidence" value="ECO:0007669"/>
    <property type="project" value="TreeGrafter"/>
</dbReference>
<dbReference type="InterPro" id="IPR036388">
    <property type="entry name" value="WH-like_DNA-bd_sf"/>
</dbReference>
<evidence type="ECO:0000313" key="9">
    <source>
        <dbReference type="Proteomes" id="UP000242287"/>
    </source>
</evidence>
<dbReference type="OrthoDB" id="272266at2759"/>
<dbReference type="STRING" id="703135.A0A2A9NWK0"/>
<keyword evidence="3" id="KW-0233">DNA recombination</keyword>
<dbReference type="GO" id="GO:0120230">
    <property type="term" value="F:recombinase activator activity"/>
    <property type="evidence" value="ECO:0007669"/>
    <property type="project" value="TreeGrafter"/>
</dbReference>
<evidence type="ECO:0000256" key="3">
    <source>
        <dbReference type="ARBA" id="ARBA00023172"/>
    </source>
</evidence>
<dbReference type="Proteomes" id="UP000242287">
    <property type="component" value="Unassembled WGS sequence"/>
</dbReference>
<evidence type="ECO:0000256" key="1">
    <source>
        <dbReference type="ARBA" id="ARBA00004123"/>
    </source>
</evidence>
<comment type="subcellular location">
    <subcellularLocation>
        <location evidence="1">Nucleus</location>
    </subcellularLocation>
</comment>